<sequence length="173" mass="20010">MYSNKTKYLKYFLLGDIATGKSSFLTAIRENMILDQDQDQPISSLLLFYQFTYESVKVFLNVIEIPGKTKKRTLFYHGSRGCDACIFFYDVTNPDSLKNINHAILLATDICLNAQFFVVGNKIDLIDKRLIAFEEAKKYFDELGLQFWEISCKDNVMIKETIEIIAFNLLNKV</sequence>
<evidence type="ECO:0000256" key="1">
    <source>
        <dbReference type="ARBA" id="ARBA00022741"/>
    </source>
</evidence>
<comment type="caution">
    <text evidence="2">The sequence shown here is derived from an EMBL/GenBank/DDBJ whole genome shotgun (WGS) entry which is preliminary data.</text>
</comment>
<dbReference type="Gene3D" id="3.40.50.300">
    <property type="entry name" value="P-loop containing nucleotide triphosphate hydrolases"/>
    <property type="match status" value="1"/>
</dbReference>
<dbReference type="PANTHER" id="PTHR47978">
    <property type="match status" value="1"/>
</dbReference>
<reference evidence="2 3" key="1">
    <citation type="submission" date="2016-11" db="EMBL/GenBank/DDBJ databases">
        <title>The macronuclear genome of Stentor coeruleus: a giant cell with tiny introns.</title>
        <authorList>
            <person name="Slabodnick M."/>
            <person name="Ruby J.G."/>
            <person name="Reiff S.B."/>
            <person name="Swart E.C."/>
            <person name="Gosai S."/>
            <person name="Prabakaran S."/>
            <person name="Witkowska E."/>
            <person name="Larue G.E."/>
            <person name="Fisher S."/>
            <person name="Freeman R.M."/>
            <person name="Gunawardena J."/>
            <person name="Chu W."/>
            <person name="Stover N.A."/>
            <person name="Gregory B.D."/>
            <person name="Nowacki M."/>
            <person name="Derisi J."/>
            <person name="Roy S.W."/>
            <person name="Marshall W.F."/>
            <person name="Sood P."/>
        </authorList>
    </citation>
    <scope>NUCLEOTIDE SEQUENCE [LARGE SCALE GENOMIC DNA]</scope>
    <source>
        <strain evidence="2">WM001</strain>
    </source>
</reference>
<dbReference type="InterPro" id="IPR027417">
    <property type="entry name" value="P-loop_NTPase"/>
</dbReference>
<name>A0A1R2C598_9CILI</name>
<dbReference type="OrthoDB" id="6020506at2759"/>
<dbReference type="PROSITE" id="PS51419">
    <property type="entry name" value="RAB"/>
    <property type="match status" value="1"/>
</dbReference>
<dbReference type="SMART" id="SM00175">
    <property type="entry name" value="RAB"/>
    <property type="match status" value="1"/>
</dbReference>
<keyword evidence="3" id="KW-1185">Reference proteome</keyword>
<dbReference type="PRINTS" id="PR00449">
    <property type="entry name" value="RASTRNSFRMNG"/>
</dbReference>
<dbReference type="GO" id="GO:0005525">
    <property type="term" value="F:GTP binding"/>
    <property type="evidence" value="ECO:0007669"/>
    <property type="project" value="InterPro"/>
</dbReference>
<dbReference type="AlphaFoldDB" id="A0A1R2C598"/>
<dbReference type="SUPFAM" id="SSF52540">
    <property type="entry name" value="P-loop containing nucleoside triphosphate hydrolases"/>
    <property type="match status" value="1"/>
</dbReference>
<proteinExistence type="predicted"/>
<dbReference type="Proteomes" id="UP000187209">
    <property type="component" value="Unassembled WGS sequence"/>
</dbReference>
<gene>
    <name evidence="2" type="ORF">SteCoe_14793</name>
</gene>
<dbReference type="GO" id="GO:0003924">
    <property type="term" value="F:GTPase activity"/>
    <property type="evidence" value="ECO:0007669"/>
    <property type="project" value="InterPro"/>
</dbReference>
<organism evidence="2 3">
    <name type="scientific">Stentor coeruleus</name>
    <dbReference type="NCBI Taxonomy" id="5963"/>
    <lineage>
        <taxon>Eukaryota</taxon>
        <taxon>Sar</taxon>
        <taxon>Alveolata</taxon>
        <taxon>Ciliophora</taxon>
        <taxon>Postciliodesmatophora</taxon>
        <taxon>Heterotrichea</taxon>
        <taxon>Heterotrichida</taxon>
        <taxon>Stentoridae</taxon>
        <taxon>Stentor</taxon>
    </lineage>
</organism>
<protein>
    <submittedName>
        <fullName evidence="2">Uncharacterized protein</fullName>
    </submittedName>
</protein>
<evidence type="ECO:0000313" key="3">
    <source>
        <dbReference type="Proteomes" id="UP000187209"/>
    </source>
</evidence>
<dbReference type="EMBL" id="MPUH01000278">
    <property type="protein sequence ID" value="OMJ84167.1"/>
    <property type="molecule type" value="Genomic_DNA"/>
</dbReference>
<evidence type="ECO:0000313" key="2">
    <source>
        <dbReference type="EMBL" id="OMJ84167.1"/>
    </source>
</evidence>
<keyword evidence="1" id="KW-0547">Nucleotide-binding</keyword>
<accession>A0A1R2C598</accession>
<dbReference type="InterPro" id="IPR001806">
    <property type="entry name" value="Small_GTPase"/>
</dbReference>
<dbReference type="Pfam" id="PF00071">
    <property type="entry name" value="Ras"/>
    <property type="match status" value="1"/>
</dbReference>